<dbReference type="PANTHER" id="PTHR24372">
    <property type="entry name" value="GLYCOPROTEIN HORMONE RECEPTOR"/>
    <property type="match status" value="1"/>
</dbReference>
<dbReference type="InterPro" id="IPR032675">
    <property type="entry name" value="LRR_dom_sf"/>
</dbReference>
<keyword evidence="10" id="KW-1185">Reference proteome</keyword>
<dbReference type="PROSITE" id="PS51450">
    <property type="entry name" value="LRR"/>
    <property type="match status" value="2"/>
</dbReference>
<name>A0ABM1VYH1_APLCA</name>
<evidence type="ECO:0000256" key="9">
    <source>
        <dbReference type="SAM" id="Phobius"/>
    </source>
</evidence>
<keyword evidence="4" id="KW-0677">Repeat</keyword>
<dbReference type="Proteomes" id="UP000694888">
    <property type="component" value="Unplaced"/>
</dbReference>
<evidence type="ECO:0000313" key="11">
    <source>
        <dbReference type="RefSeq" id="XP_035827464.1"/>
    </source>
</evidence>
<evidence type="ECO:0000256" key="6">
    <source>
        <dbReference type="ARBA" id="ARBA00023170"/>
    </source>
</evidence>
<feature type="transmembrane region" description="Helical" evidence="9">
    <location>
        <begin position="142"/>
        <end position="161"/>
    </location>
</feature>
<evidence type="ECO:0000256" key="2">
    <source>
        <dbReference type="ARBA" id="ARBA00022475"/>
    </source>
</evidence>
<keyword evidence="9" id="KW-1133">Transmembrane helix</keyword>
<dbReference type="InterPro" id="IPR001611">
    <property type="entry name" value="Leu-rich_rpt"/>
</dbReference>
<keyword evidence="6" id="KW-0675">Receptor</keyword>
<keyword evidence="9" id="KW-0472">Membrane</keyword>
<dbReference type="PANTHER" id="PTHR24372:SF77">
    <property type="entry name" value="G-PROTEIN COUPLED RECEPTORS FAMILY 1 PROFILE DOMAIN-CONTAINING PROTEIN"/>
    <property type="match status" value="1"/>
</dbReference>
<evidence type="ECO:0000256" key="4">
    <source>
        <dbReference type="ARBA" id="ARBA00022737"/>
    </source>
</evidence>
<gene>
    <name evidence="11" type="primary">LOC101850502</name>
</gene>
<evidence type="ECO:0000256" key="1">
    <source>
        <dbReference type="ARBA" id="ARBA00004651"/>
    </source>
</evidence>
<evidence type="ECO:0000256" key="5">
    <source>
        <dbReference type="ARBA" id="ARBA00023040"/>
    </source>
</evidence>
<reference evidence="11" key="1">
    <citation type="submission" date="2025-08" db="UniProtKB">
        <authorList>
            <consortium name="RefSeq"/>
        </authorList>
    </citation>
    <scope>IDENTIFICATION</scope>
</reference>
<keyword evidence="2" id="KW-1003">Cell membrane</keyword>
<dbReference type="InterPro" id="IPR003591">
    <property type="entry name" value="Leu-rich_rpt_typical-subtyp"/>
</dbReference>
<keyword evidence="5" id="KW-0297">G-protein coupled receptor</keyword>
<dbReference type="RefSeq" id="XP_035827464.1">
    <property type="nucleotide sequence ID" value="XM_035971571.1"/>
</dbReference>
<comment type="subcellular location">
    <subcellularLocation>
        <location evidence="1">Cell membrane</location>
        <topology evidence="1">Multi-pass membrane protein</topology>
    </subcellularLocation>
</comment>
<accession>A0ABM1VYH1</accession>
<dbReference type="GeneID" id="101850502"/>
<dbReference type="SUPFAM" id="SSF52058">
    <property type="entry name" value="L domain-like"/>
    <property type="match status" value="1"/>
</dbReference>
<protein>
    <submittedName>
        <fullName evidence="11">G-protein coupled receptor GRL101-like</fullName>
    </submittedName>
</protein>
<evidence type="ECO:0000256" key="7">
    <source>
        <dbReference type="ARBA" id="ARBA00023224"/>
    </source>
</evidence>
<dbReference type="SMART" id="SM00369">
    <property type="entry name" value="LRR_TYP"/>
    <property type="match status" value="3"/>
</dbReference>
<feature type="region of interest" description="Disordered" evidence="8">
    <location>
        <begin position="188"/>
        <end position="209"/>
    </location>
</feature>
<dbReference type="Pfam" id="PF13855">
    <property type="entry name" value="LRR_8"/>
    <property type="match status" value="1"/>
</dbReference>
<evidence type="ECO:0000256" key="8">
    <source>
        <dbReference type="SAM" id="MobiDB-lite"/>
    </source>
</evidence>
<keyword evidence="7" id="KW-0807">Transducer</keyword>
<evidence type="ECO:0000313" key="10">
    <source>
        <dbReference type="Proteomes" id="UP000694888"/>
    </source>
</evidence>
<keyword evidence="9" id="KW-0812">Transmembrane</keyword>
<keyword evidence="3" id="KW-0433">Leucine-rich repeat</keyword>
<evidence type="ECO:0000256" key="3">
    <source>
        <dbReference type="ARBA" id="ARBA00022614"/>
    </source>
</evidence>
<dbReference type="Gene3D" id="3.80.10.10">
    <property type="entry name" value="Ribonuclease Inhibitor"/>
    <property type="match status" value="1"/>
</dbReference>
<organism evidence="10 11">
    <name type="scientific">Aplysia californica</name>
    <name type="common">California sea hare</name>
    <dbReference type="NCBI Taxonomy" id="6500"/>
    <lineage>
        <taxon>Eukaryota</taxon>
        <taxon>Metazoa</taxon>
        <taxon>Spiralia</taxon>
        <taxon>Lophotrochozoa</taxon>
        <taxon>Mollusca</taxon>
        <taxon>Gastropoda</taxon>
        <taxon>Heterobranchia</taxon>
        <taxon>Euthyneura</taxon>
        <taxon>Tectipleura</taxon>
        <taxon>Aplysiida</taxon>
        <taxon>Aplysioidea</taxon>
        <taxon>Aplysiidae</taxon>
        <taxon>Aplysia</taxon>
    </lineage>
</organism>
<sequence>MVCGGDDWDLSNQHLTTLRKNTFTGLKKLLTLDLSGNRIQHIDKGAFSGLLNIISINLSNNRIQHICDTVFQGLLHLHTLDISQNSIDDIGESVFLGLPSLETLETDSYKFCCLAHSAVHCLPEADEFSSCEDLMSSQVLRISIWVLGVVALCGNFVVIFWRVRDFRGGRVSGFFVVIEEKNRKRVGKLGGKNDDRGMQVGGDISPGLE</sequence>
<proteinExistence type="predicted"/>